<dbReference type="EMBL" id="JARPOI010000005">
    <property type="protein sequence ID" value="KAJ9180993.1"/>
    <property type="molecule type" value="Genomic_DNA"/>
</dbReference>
<dbReference type="PANTHER" id="PTHR35046:SF9">
    <property type="entry name" value="RNA-DIRECTED DNA POLYMERASE"/>
    <property type="match status" value="1"/>
</dbReference>
<dbReference type="InterPro" id="IPR021109">
    <property type="entry name" value="Peptidase_aspartic_dom_sf"/>
</dbReference>
<comment type="caution">
    <text evidence="1">The sequence shown here is derived from an EMBL/GenBank/DDBJ whole genome shotgun (WGS) entry which is preliminary data.</text>
</comment>
<dbReference type="PANTHER" id="PTHR35046">
    <property type="entry name" value="ZINC KNUCKLE (CCHC-TYPE) FAMILY PROTEIN"/>
    <property type="match status" value="1"/>
</dbReference>
<sequence>MLVVRRTLSVHATKEEEQRENIFHTRCTILSKVCNVIIDGGSCTNVTFTTLVKKLNLPTLVHPHPYKLQWLNDDGDVKVTKQVVVPFSIGKYKDEVACDIVPMNASHLLLGRPWQFDRRAVHDGFKNTYSFMKDGKRIVLAPLSPQQIHQEQLISNKQKKESLFLNKGDVLKAITNHNFFLCLLLNNC</sequence>
<proteinExistence type="predicted"/>
<protein>
    <submittedName>
        <fullName evidence="1">Uncharacterized protein</fullName>
    </submittedName>
</protein>
<dbReference type="Proteomes" id="UP001174677">
    <property type="component" value="Chromosome 5"/>
</dbReference>
<keyword evidence="2" id="KW-1185">Reference proteome</keyword>
<accession>A0ABQ9MM38</accession>
<reference evidence="1" key="1">
    <citation type="journal article" date="2023" name="Plant Biotechnol. J.">
        <title>Chromosome-level wild Hevea brasiliensis genome provides new tools for genomic-assisted breeding and valuable loci to elevate rubber yield.</title>
        <authorList>
            <person name="Cheng H."/>
            <person name="Song X."/>
            <person name="Hu Y."/>
            <person name="Wu T."/>
            <person name="Yang Q."/>
            <person name="An Z."/>
            <person name="Feng S."/>
            <person name="Deng Z."/>
            <person name="Wu W."/>
            <person name="Zeng X."/>
            <person name="Tu M."/>
            <person name="Wang X."/>
            <person name="Huang H."/>
        </authorList>
    </citation>
    <scope>NUCLEOTIDE SEQUENCE</scope>
    <source>
        <strain evidence="1">MT/VB/25A 57/8</strain>
    </source>
</reference>
<evidence type="ECO:0000313" key="2">
    <source>
        <dbReference type="Proteomes" id="UP001174677"/>
    </source>
</evidence>
<name>A0ABQ9MM38_HEVBR</name>
<dbReference type="Gene3D" id="2.40.70.10">
    <property type="entry name" value="Acid Proteases"/>
    <property type="match status" value="1"/>
</dbReference>
<dbReference type="CDD" id="cd00303">
    <property type="entry name" value="retropepsin_like"/>
    <property type="match status" value="1"/>
</dbReference>
<gene>
    <name evidence="1" type="ORF">P3X46_009170</name>
</gene>
<evidence type="ECO:0000313" key="1">
    <source>
        <dbReference type="EMBL" id="KAJ9180993.1"/>
    </source>
</evidence>
<organism evidence="1 2">
    <name type="scientific">Hevea brasiliensis</name>
    <name type="common">Para rubber tree</name>
    <name type="synonym">Siphonia brasiliensis</name>
    <dbReference type="NCBI Taxonomy" id="3981"/>
    <lineage>
        <taxon>Eukaryota</taxon>
        <taxon>Viridiplantae</taxon>
        <taxon>Streptophyta</taxon>
        <taxon>Embryophyta</taxon>
        <taxon>Tracheophyta</taxon>
        <taxon>Spermatophyta</taxon>
        <taxon>Magnoliopsida</taxon>
        <taxon>eudicotyledons</taxon>
        <taxon>Gunneridae</taxon>
        <taxon>Pentapetalae</taxon>
        <taxon>rosids</taxon>
        <taxon>fabids</taxon>
        <taxon>Malpighiales</taxon>
        <taxon>Euphorbiaceae</taxon>
        <taxon>Crotonoideae</taxon>
        <taxon>Micrandreae</taxon>
        <taxon>Hevea</taxon>
    </lineage>
</organism>